<dbReference type="EMBL" id="QRPV01000007">
    <property type="protein sequence ID" value="RHM44013.1"/>
    <property type="molecule type" value="Genomic_DNA"/>
</dbReference>
<dbReference type="PROSITE" id="PS51257">
    <property type="entry name" value="PROKAR_LIPOPROTEIN"/>
    <property type="match status" value="1"/>
</dbReference>
<reference evidence="3 4" key="1">
    <citation type="submission" date="2018-08" db="EMBL/GenBank/DDBJ databases">
        <title>A genome reference for cultivated species of the human gut microbiota.</title>
        <authorList>
            <person name="Zou Y."/>
            <person name="Xue W."/>
            <person name="Luo G."/>
        </authorList>
    </citation>
    <scope>NUCLEOTIDE SEQUENCE [LARGE SCALE GENOMIC DNA]</scope>
    <source>
        <strain evidence="2 3">AF34-33</strain>
        <strain evidence="1 4">OF02-7</strain>
    </source>
</reference>
<evidence type="ECO:0000313" key="3">
    <source>
        <dbReference type="Proteomes" id="UP000286038"/>
    </source>
</evidence>
<dbReference type="Proteomes" id="UP000286063">
    <property type="component" value="Unassembled WGS sequence"/>
</dbReference>
<gene>
    <name evidence="2" type="ORF">DWZ68_08260</name>
    <name evidence="1" type="ORF">DXA50_07080</name>
</gene>
<dbReference type="InterPro" id="IPR032299">
    <property type="entry name" value="DUF4843"/>
</dbReference>
<proteinExistence type="predicted"/>
<dbReference type="OrthoDB" id="1094864at2"/>
<evidence type="ECO:0000313" key="4">
    <source>
        <dbReference type="Proteomes" id="UP000286063"/>
    </source>
</evidence>
<dbReference type="Pfam" id="PF16132">
    <property type="entry name" value="DUF4843"/>
    <property type="match status" value="1"/>
</dbReference>
<dbReference type="Proteomes" id="UP000286038">
    <property type="component" value="Unassembled WGS sequence"/>
</dbReference>
<evidence type="ECO:0000313" key="2">
    <source>
        <dbReference type="EMBL" id="RHM44013.1"/>
    </source>
</evidence>
<evidence type="ECO:0000313" key="1">
    <source>
        <dbReference type="EMBL" id="RGY19055.1"/>
    </source>
</evidence>
<comment type="caution">
    <text evidence="2">The sequence shown here is derived from an EMBL/GenBank/DDBJ whole genome shotgun (WGS) entry which is preliminary data.</text>
</comment>
<name>A0A415QJX3_9BACT</name>
<organism evidence="2 3">
    <name type="scientific">Butyricimonas virosa</name>
    <dbReference type="NCBI Taxonomy" id="544645"/>
    <lineage>
        <taxon>Bacteria</taxon>
        <taxon>Pseudomonadati</taxon>
        <taxon>Bacteroidota</taxon>
        <taxon>Bacteroidia</taxon>
        <taxon>Bacteroidales</taxon>
        <taxon>Odoribacteraceae</taxon>
        <taxon>Butyricimonas</taxon>
    </lineage>
</organism>
<protein>
    <submittedName>
        <fullName evidence="2">DUF4843 domain-containing protein</fullName>
    </submittedName>
</protein>
<sequence length="264" mass="30925">MDVMKKNKNIGLLMILLAFFSSCEKYDMVEFGEGGEINFRGRYLNGSKYYWSDDEKYLEWERNFGMNVQGDSLLQDTVIVGVKIMGEIVNYPRKVVLKSEAPAENALEVIFPEEYYVPADTAVATFRVIVKRPATRNITYTTKLMFDYSQSDFEAGTRERQVFNLKAEDKVSMELWGITQEDWEYEPVFFFGEWSETKMRYMITMLGCVSFMNWYYNEDSFFEALMGNVLYESLEEYKADSSNPPLLDENTGEWIEFPDLSEMM</sequence>
<dbReference type="AlphaFoldDB" id="A0A415QJX3"/>
<accession>A0A415QJX3</accession>
<dbReference type="EMBL" id="QSCR01000008">
    <property type="protein sequence ID" value="RGY19055.1"/>
    <property type="molecule type" value="Genomic_DNA"/>
</dbReference>